<dbReference type="Proteomes" id="UP000001861">
    <property type="component" value="Unassembled WGS sequence"/>
</dbReference>
<dbReference type="VEuPathDB" id="FungiDB:CC1G_01331"/>
<feature type="domain" description="Arf-GAP" evidence="6">
    <location>
        <begin position="7"/>
        <end position="106"/>
    </location>
</feature>
<evidence type="ECO:0000256" key="5">
    <source>
        <dbReference type="SAM" id="MobiDB-lite"/>
    </source>
</evidence>
<dbReference type="EMBL" id="AACS02000005">
    <property type="protein sequence ID" value="EAU84335.1"/>
    <property type="molecule type" value="Genomic_DNA"/>
</dbReference>
<feature type="compositionally biased region" description="Basic and acidic residues" evidence="5">
    <location>
        <begin position="392"/>
        <end position="404"/>
    </location>
</feature>
<evidence type="ECO:0000256" key="3">
    <source>
        <dbReference type="ARBA" id="ARBA00022771"/>
    </source>
</evidence>
<keyword evidence="3" id="KW-0863">Zinc-finger</keyword>
<keyword evidence="8" id="KW-1185">Reference proteome</keyword>
<keyword evidence="4" id="KW-0862">Zinc</keyword>
<comment type="caution">
    <text evidence="7">The sequence shown here is derived from an EMBL/GenBank/DDBJ whole genome shotgun (WGS) entry which is preliminary data.</text>
</comment>
<dbReference type="KEGG" id="cci:CC1G_01331"/>
<dbReference type="GO" id="GO:0032012">
    <property type="term" value="P:regulation of ARF protein signal transduction"/>
    <property type="evidence" value="ECO:0007669"/>
    <property type="project" value="TreeGrafter"/>
</dbReference>
<proteinExistence type="predicted"/>
<evidence type="ECO:0000259" key="6">
    <source>
        <dbReference type="SMART" id="SM00105"/>
    </source>
</evidence>
<dbReference type="eggNOG" id="KOG0704">
    <property type="taxonomic scope" value="Eukaryota"/>
</dbReference>
<dbReference type="RefSeq" id="XP_001837419.1">
    <property type="nucleotide sequence ID" value="XM_001837367.1"/>
</dbReference>
<dbReference type="OMA" id="MSKLWEV"/>
<dbReference type="GO" id="GO:0000139">
    <property type="term" value="C:Golgi membrane"/>
    <property type="evidence" value="ECO:0007669"/>
    <property type="project" value="TreeGrafter"/>
</dbReference>
<gene>
    <name evidence="7" type="ORF">CC1G_01331</name>
</gene>
<evidence type="ECO:0000313" key="8">
    <source>
        <dbReference type="Proteomes" id="UP000001861"/>
    </source>
</evidence>
<feature type="compositionally biased region" description="Polar residues" evidence="5">
    <location>
        <begin position="354"/>
        <end position="369"/>
    </location>
</feature>
<accession>A8NYG1</accession>
<feature type="region of interest" description="Disordered" evidence="5">
    <location>
        <begin position="64"/>
        <end position="86"/>
    </location>
</feature>
<dbReference type="GO" id="GO:0008270">
    <property type="term" value="F:zinc ion binding"/>
    <property type="evidence" value="ECO:0007669"/>
    <property type="project" value="UniProtKB-KW"/>
</dbReference>
<feature type="region of interest" description="Disordered" evidence="5">
    <location>
        <begin position="99"/>
        <end position="216"/>
    </location>
</feature>
<evidence type="ECO:0000256" key="1">
    <source>
        <dbReference type="ARBA" id="ARBA00022468"/>
    </source>
</evidence>
<dbReference type="GeneID" id="6013975"/>
<feature type="compositionally biased region" description="Low complexity" evidence="5">
    <location>
        <begin position="119"/>
        <end position="129"/>
    </location>
</feature>
<dbReference type="OrthoDB" id="983479at2759"/>
<dbReference type="Gene3D" id="1.10.220.150">
    <property type="entry name" value="Arf GTPase activating protein"/>
    <property type="match status" value="2"/>
</dbReference>
<feature type="compositionally biased region" description="Low complexity" evidence="5">
    <location>
        <begin position="370"/>
        <end position="383"/>
    </location>
</feature>
<feature type="region of interest" description="Disordered" evidence="5">
    <location>
        <begin position="315"/>
        <end position="404"/>
    </location>
</feature>
<sequence length="404" mass="42723">MDQPTARKLLSELAKREDLENRICADCGNPNPQWASLGFVRSISMDTWQEDQLKRMQNGGNKLFKDFMASYPGGPKSDASPHEKYHSWAASQYKEKLDAALAGRDWSPSPAPPGFGANSRSASPAPSAAGLRKSRASARSGLGATRSSSQTPSIGGSGSSTPNLPADQKAQNESYFASLGKANESRPEHLPPSQGGKYTGFGSTPEPAAHPSYALSSANAPTLNDLQENPVAALSKGWSLFTAAVAGATKVVAENVIQPGVEKVTDPNFQATVRGYMTEAQKKAAMVGSSANEWSKHSFGVDVADTVSGVARAVKGGPSREGYGQLSLTSPNEFQETSGLYDPSHDDDFFSSYDKPQTQPTTSLNTGAVGSTSISRSSSSTGSVGKAKKVAAKKDDDWDEWKDF</sequence>
<evidence type="ECO:0000313" key="7">
    <source>
        <dbReference type="EMBL" id="EAU84335.1"/>
    </source>
</evidence>
<protein>
    <submittedName>
        <fullName evidence="7">ARF GTPase activator</fullName>
    </submittedName>
</protein>
<dbReference type="InParanoid" id="A8NYG1"/>
<name>A8NYG1_COPC7</name>
<dbReference type="PANTHER" id="PTHR46395">
    <property type="entry name" value="ADP-RIBOSYLATION FACTOR GTPASE-ACTIVATING PROTEIN 1"/>
    <property type="match status" value="1"/>
</dbReference>
<organism evidence="7 8">
    <name type="scientific">Coprinopsis cinerea (strain Okayama-7 / 130 / ATCC MYA-4618 / FGSC 9003)</name>
    <name type="common">Inky cap fungus</name>
    <name type="synonym">Hormographiella aspergillata</name>
    <dbReference type="NCBI Taxonomy" id="240176"/>
    <lineage>
        <taxon>Eukaryota</taxon>
        <taxon>Fungi</taxon>
        <taxon>Dikarya</taxon>
        <taxon>Basidiomycota</taxon>
        <taxon>Agaricomycotina</taxon>
        <taxon>Agaricomycetes</taxon>
        <taxon>Agaricomycetidae</taxon>
        <taxon>Agaricales</taxon>
        <taxon>Agaricineae</taxon>
        <taxon>Psathyrellaceae</taxon>
        <taxon>Coprinopsis</taxon>
    </lineage>
</organism>
<dbReference type="InterPro" id="IPR038508">
    <property type="entry name" value="ArfGAP_dom_sf"/>
</dbReference>
<dbReference type="AlphaFoldDB" id="A8NYG1"/>
<dbReference type="InterPro" id="IPR037278">
    <property type="entry name" value="ARFGAP/RecO"/>
</dbReference>
<dbReference type="SUPFAM" id="SSF57863">
    <property type="entry name" value="ArfGap/RecO-like zinc finger"/>
    <property type="match status" value="1"/>
</dbReference>
<reference evidence="7 8" key="1">
    <citation type="journal article" date="2010" name="Proc. Natl. Acad. Sci. U.S.A.">
        <title>Insights into evolution of multicellular fungi from the assembled chromosomes of the mushroom Coprinopsis cinerea (Coprinus cinereus).</title>
        <authorList>
            <person name="Stajich J.E."/>
            <person name="Wilke S.K."/>
            <person name="Ahren D."/>
            <person name="Au C.H."/>
            <person name="Birren B.W."/>
            <person name="Borodovsky M."/>
            <person name="Burns C."/>
            <person name="Canback B."/>
            <person name="Casselton L.A."/>
            <person name="Cheng C.K."/>
            <person name="Deng J."/>
            <person name="Dietrich F.S."/>
            <person name="Fargo D.C."/>
            <person name="Farman M.L."/>
            <person name="Gathman A.C."/>
            <person name="Goldberg J."/>
            <person name="Guigo R."/>
            <person name="Hoegger P.J."/>
            <person name="Hooker J.B."/>
            <person name="Huggins A."/>
            <person name="James T.Y."/>
            <person name="Kamada T."/>
            <person name="Kilaru S."/>
            <person name="Kodira C."/>
            <person name="Kues U."/>
            <person name="Kupfer D."/>
            <person name="Kwan H.S."/>
            <person name="Lomsadze A."/>
            <person name="Li W."/>
            <person name="Lilly W.W."/>
            <person name="Ma L.J."/>
            <person name="Mackey A.J."/>
            <person name="Manning G."/>
            <person name="Martin F."/>
            <person name="Muraguchi H."/>
            <person name="Natvig D.O."/>
            <person name="Palmerini H."/>
            <person name="Ramesh M.A."/>
            <person name="Rehmeyer C.J."/>
            <person name="Roe B.A."/>
            <person name="Shenoy N."/>
            <person name="Stanke M."/>
            <person name="Ter-Hovhannisyan V."/>
            <person name="Tunlid A."/>
            <person name="Velagapudi R."/>
            <person name="Vision T.J."/>
            <person name="Zeng Q."/>
            <person name="Zolan M.E."/>
            <person name="Pukkila P.J."/>
        </authorList>
    </citation>
    <scope>NUCLEOTIDE SEQUENCE [LARGE SCALE GENOMIC DNA]</scope>
    <source>
        <strain evidence="8">Okayama-7 / 130 / ATCC MYA-4618 / FGSC 9003</strain>
    </source>
</reference>
<dbReference type="STRING" id="240176.A8NYG1"/>
<keyword evidence="2" id="KW-0479">Metal-binding</keyword>
<evidence type="ECO:0000256" key="4">
    <source>
        <dbReference type="ARBA" id="ARBA00022833"/>
    </source>
</evidence>
<dbReference type="SMART" id="SM00105">
    <property type="entry name" value="ArfGap"/>
    <property type="match status" value="1"/>
</dbReference>
<dbReference type="GO" id="GO:0030100">
    <property type="term" value="P:regulation of endocytosis"/>
    <property type="evidence" value="ECO:0007669"/>
    <property type="project" value="TreeGrafter"/>
</dbReference>
<dbReference type="InterPro" id="IPR001164">
    <property type="entry name" value="ArfGAP_dom"/>
</dbReference>
<dbReference type="Pfam" id="PF01412">
    <property type="entry name" value="ArfGap"/>
    <property type="match status" value="1"/>
</dbReference>
<dbReference type="GO" id="GO:0005096">
    <property type="term" value="F:GTPase activator activity"/>
    <property type="evidence" value="ECO:0007669"/>
    <property type="project" value="UniProtKB-KW"/>
</dbReference>
<evidence type="ECO:0000256" key="2">
    <source>
        <dbReference type="ARBA" id="ARBA00022723"/>
    </source>
</evidence>
<feature type="compositionally biased region" description="Low complexity" evidence="5">
    <location>
        <begin position="147"/>
        <end position="162"/>
    </location>
</feature>
<keyword evidence="1" id="KW-0343">GTPase activation</keyword>
<feature type="compositionally biased region" description="Polar residues" evidence="5">
    <location>
        <begin position="326"/>
        <end position="338"/>
    </location>
</feature>
<dbReference type="PANTHER" id="PTHR46395:SF1">
    <property type="entry name" value="ADP-RIBOSYLATION FACTOR GTPASE-ACTIVATING PROTEIN 1"/>
    <property type="match status" value="1"/>
</dbReference>
<dbReference type="FunCoup" id="A8NYG1">
    <property type="interactions" value="320"/>
</dbReference>